<gene>
    <name evidence="2" type="ORF">B0H17DRAFT_1328981</name>
</gene>
<organism evidence="2 3">
    <name type="scientific">Mycena rosella</name>
    <name type="common">Pink bonnet</name>
    <name type="synonym">Agaricus rosellus</name>
    <dbReference type="NCBI Taxonomy" id="1033263"/>
    <lineage>
        <taxon>Eukaryota</taxon>
        <taxon>Fungi</taxon>
        <taxon>Dikarya</taxon>
        <taxon>Basidiomycota</taxon>
        <taxon>Agaricomycotina</taxon>
        <taxon>Agaricomycetes</taxon>
        <taxon>Agaricomycetidae</taxon>
        <taxon>Agaricales</taxon>
        <taxon>Marasmiineae</taxon>
        <taxon>Mycenaceae</taxon>
        <taxon>Mycena</taxon>
    </lineage>
</organism>
<sequence length="762" mass="86752">MHAVVDTIPLLLHTALLLFFAGLVVFLTSVNRILVFIMTSMLLLFFLLYALLTILPVIYPACPYHTPLSGILWMALQRLRRIWFPTQFENYSPSERVLTRAMQGSEGRDQRALRWTLDCLTDDTELLPFIEAIPDAIYGPKGFRRTKDYLFIQLLANWRAGSSLVTRICNFIASTRAMGSDSPLSLRRESAGLKCLWALAMMPASWEMQFDTSALLLHHPTPNPLRITAQLALQFHDQQWCRHLLFNLRDLFNRCPTIGESDDSIRDFKHQAMPVIRRNFQLIFRYLKTELFLTPVAVFNSSNRGALVETFWNATNTLRALGAESEFENTAPTATSLEEIQVALDVLCKSPVWSSYQIGMIIAWLERAFKSPTYDSFEPLLTCNEILAGISVCPSIRNLHLPNLEQSLTHHSFRQGVHQLDVLMRIAFRLIVLSPDARLNSYVEYMGLRNNREAVVYAIQDCDKIQLSRCFTSRLGSYRQNLPDNHPILHRLIHALAILVSIYPSREAVELADEVTKEMHLPQADSPYFTLHSMKTLRDLEQLVIKIVEISHRCSPRRASSSNPTSMALARASLQEICGHPLLRPHYPLFIPDNTDPEILCDSIQTEILHQYLLFASSFMDHCILRPDAHQIAASVFHLLRVTELEEGNHFSSLWGKLDPEAQGIFSEGVLRFIRHLTNLGRLNIMQITVAQDLWKSSIFWASPPDGAGEYVVNVHLLDMERASIDTLIEALIMYKASADDDGPPLDTMFSDQVLQRLRGSV</sequence>
<evidence type="ECO:0000256" key="1">
    <source>
        <dbReference type="SAM" id="Phobius"/>
    </source>
</evidence>
<protein>
    <submittedName>
        <fullName evidence="2">Uncharacterized protein</fullName>
    </submittedName>
</protein>
<accession>A0AAD7DQV0</accession>
<evidence type="ECO:0000313" key="3">
    <source>
        <dbReference type="Proteomes" id="UP001221757"/>
    </source>
</evidence>
<keyword evidence="1" id="KW-1133">Transmembrane helix</keyword>
<feature type="transmembrane region" description="Helical" evidence="1">
    <location>
        <begin position="6"/>
        <end position="27"/>
    </location>
</feature>
<evidence type="ECO:0000313" key="2">
    <source>
        <dbReference type="EMBL" id="KAJ7696952.1"/>
    </source>
</evidence>
<dbReference type="EMBL" id="JARKIE010000032">
    <property type="protein sequence ID" value="KAJ7696952.1"/>
    <property type="molecule type" value="Genomic_DNA"/>
</dbReference>
<name>A0AAD7DQV0_MYCRO</name>
<reference evidence="2" key="1">
    <citation type="submission" date="2023-03" db="EMBL/GenBank/DDBJ databases">
        <title>Massive genome expansion in bonnet fungi (Mycena s.s.) driven by repeated elements and novel gene families across ecological guilds.</title>
        <authorList>
            <consortium name="Lawrence Berkeley National Laboratory"/>
            <person name="Harder C.B."/>
            <person name="Miyauchi S."/>
            <person name="Viragh M."/>
            <person name="Kuo A."/>
            <person name="Thoen E."/>
            <person name="Andreopoulos B."/>
            <person name="Lu D."/>
            <person name="Skrede I."/>
            <person name="Drula E."/>
            <person name="Henrissat B."/>
            <person name="Morin E."/>
            <person name="Kohler A."/>
            <person name="Barry K."/>
            <person name="LaButti K."/>
            <person name="Morin E."/>
            <person name="Salamov A."/>
            <person name="Lipzen A."/>
            <person name="Mereny Z."/>
            <person name="Hegedus B."/>
            <person name="Baldrian P."/>
            <person name="Stursova M."/>
            <person name="Weitz H."/>
            <person name="Taylor A."/>
            <person name="Grigoriev I.V."/>
            <person name="Nagy L.G."/>
            <person name="Martin F."/>
            <person name="Kauserud H."/>
        </authorList>
    </citation>
    <scope>NUCLEOTIDE SEQUENCE</scope>
    <source>
        <strain evidence="2">CBHHK067</strain>
    </source>
</reference>
<keyword evidence="1" id="KW-0812">Transmembrane</keyword>
<proteinExistence type="predicted"/>
<keyword evidence="3" id="KW-1185">Reference proteome</keyword>
<comment type="caution">
    <text evidence="2">The sequence shown here is derived from an EMBL/GenBank/DDBJ whole genome shotgun (WGS) entry which is preliminary data.</text>
</comment>
<dbReference type="Proteomes" id="UP001221757">
    <property type="component" value="Unassembled WGS sequence"/>
</dbReference>
<feature type="transmembrane region" description="Helical" evidence="1">
    <location>
        <begin position="34"/>
        <end position="59"/>
    </location>
</feature>
<dbReference type="AlphaFoldDB" id="A0AAD7DQV0"/>
<keyword evidence="1" id="KW-0472">Membrane</keyword>